<evidence type="ECO:0000313" key="5">
    <source>
        <dbReference type="EMBL" id="OQS54202.1"/>
    </source>
</evidence>
<dbReference type="PANTHER" id="PTHR11143">
    <property type="entry name" value="60S RIBOSOMAL PROTEIN L26 FAMILY MEMBER"/>
    <property type="match status" value="1"/>
</dbReference>
<dbReference type="EMBL" id="MNPJ01000021">
    <property type="protein sequence ID" value="OQS54202.1"/>
    <property type="molecule type" value="Genomic_DNA"/>
</dbReference>
<dbReference type="Pfam" id="PF00467">
    <property type="entry name" value="KOW"/>
    <property type="match status" value="1"/>
</dbReference>
<accession>A0A1W0E4S6</accession>
<dbReference type="InterPro" id="IPR014722">
    <property type="entry name" value="Rib_uL2_dom2"/>
</dbReference>
<reference evidence="5 6" key="1">
    <citation type="journal article" date="2017" name="Environ. Microbiol.">
        <title>Decay of the glycolytic pathway and adaptation to intranuclear parasitism within Enterocytozoonidae microsporidia.</title>
        <authorList>
            <person name="Wiredu Boakye D."/>
            <person name="Jaroenlak P."/>
            <person name="Prachumwat A."/>
            <person name="Williams T.A."/>
            <person name="Bateman K.S."/>
            <person name="Itsathitphaisarn O."/>
            <person name="Sritunyalucksana K."/>
            <person name="Paszkiewicz K.H."/>
            <person name="Moore K.A."/>
            <person name="Stentiford G.D."/>
            <person name="Williams B.A."/>
        </authorList>
    </citation>
    <scope>NUCLEOTIDE SEQUENCE [LARGE SCALE GENOMIC DNA]</scope>
    <source>
        <strain evidence="5 6">TH1</strain>
    </source>
</reference>
<comment type="caution">
    <text evidence="5">The sequence shown here is derived from an EMBL/GenBank/DDBJ whole genome shotgun (WGS) entry which is preliminary data.</text>
</comment>
<dbReference type="GO" id="GO:0015934">
    <property type="term" value="C:large ribosomal subunit"/>
    <property type="evidence" value="ECO:0007669"/>
    <property type="project" value="InterPro"/>
</dbReference>
<dbReference type="Proteomes" id="UP000192758">
    <property type="component" value="Unassembled WGS sequence"/>
</dbReference>
<sequence length="132" mass="15225">MYKPKVSQLRRKQRKRLFTCTGEERKKKVSSQLSQELRKVYGLRRTKLAENDIVEICVGKFKGKSGKVIEINYEKLKVCVEDCTVNRSTGGTANVPIDPSNLKITELSMNDERKAEMKAQLERNQKFKAMRA</sequence>
<protein>
    <submittedName>
        <fullName evidence="5">Rpl24p</fullName>
    </submittedName>
</protein>
<organism evidence="5 6">
    <name type="scientific">Ecytonucleospora hepatopenaei</name>
    <dbReference type="NCBI Taxonomy" id="646526"/>
    <lineage>
        <taxon>Eukaryota</taxon>
        <taxon>Fungi</taxon>
        <taxon>Fungi incertae sedis</taxon>
        <taxon>Microsporidia</taxon>
        <taxon>Enterocytozoonidae</taxon>
        <taxon>Ecytonucleospora</taxon>
    </lineage>
</organism>
<dbReference type="AlphaFoldDB" id="A0A1W0E4S6"/>
<dbReference type="Pfam" id="PF16906">
    <property type="entry name" value="Ribosomal_L26"/>
    <property type="match status" value="1"/>
</dbReference>
<evidence type="ECO:0000256" key="1">
    <source>
        <dbReference type="ARBA" id="ARBA00010618"/>
    </source>
</evidence>
<dbReference type="GO" id="GO:0006412">
    <property type="term" value="P:translation"/>
    <property type="evidence" value="ECO:0007669"/>
    <property type="project" value="InterPro"/>
</dbReference>
<dbReference type="SMART" id="SM00739">
    <property type="entry name" value="KOW"/>
    <property type="match status" value="1"/>
</dbReference>
<dbReference type="NCBIfam" id="TIGR01080">
    <property type="entry name" value="rplX_A_E"/>
    <property type="match status" value="1"/>
</dbReference>
<feature type="domain" description="KOW" evidence="4">
    <location>
        <begin position="47"/>
        <end position="74"/>
    </location>
</feature>
<dbReference type="InterPro" id="IPR008991">
    <property type="entry name" value="Translation_prot_SH3-like_sf"/>
</dbReference>
<dbReference type="GO" id="GO:0003723">
    <property type="term" value="F:RNA binding"/>
    <property type="evidence" value="ECO:0007669"/>
    <property type="project" value="InterPro"/>
</dbReference>
<keyword evidence="6" id="KW-1185">Reference proteome</keyword>
<keyword evidence="3" id="KW-0687">Ribonucleoprotein</keyword>
<dbReference type="SUPFAM" id="SSF50104">
    <property type="entry name" value="Translation proteins SH3-like domain"/>
    <property type="match status" value="1"/>
</dbReference>
<gene>
    <name evidence="5" type="primary">rpl24p</name>
    <name evidence="5" type="ORF">EHP00_845</name>
</gene>
<dbReference type="Gene3D" id="2.30.30.30">
    <property type="match status" value="1"/>
</dbReference>
<evidence type="ECO:0000256" key="3">
    <source>
        <dbReference type="ARBA" id="ARBA00023274"/>
    </source>
</evidence>
<keyword evidence="2" id="KW-0689">Ribosomal protein</keyword>
<dbReference type="OrthoDB" id="1688503at2759"/>
<dbReference type="VEuPathDB" id="MicrosporidiaDB:EHP00_845"/>
<proteinExistence type="inferred from homology"/>
<dbReference type="CDD" id="cd06089">
    <property type="entry name" value="KOW_RPL26"/>
    <property type="match status" value="1"/>
</dbReference>
<evidence type="ECO:0000256" key="2">
    <source>
        <dbReference type="ARBA" id="ARBA00022980"/>
    </source>
</evidence>
<dbReference type="STRING" id="646526.A0A1W0E4S6"/>
<dbReference type="InterPro" id="IPR005756">
    <property type="entry name" value="Ribosomal_uL24_euk/arc"/>
</dbReference>
<dbReference type="InterPro" id="IPR041988">
    <property type="entry name" value="Ribosomal_uL24_KOW"/>
</dbReference>
<dbReference type="InterPro" id="IPR005824">
    <property type="entry name" value="KOW"/>
</dbReference>
<evidence type="ECO:0000259" key="4">
    <source>
        <dbReference type="SMART" id="SM00739"/>
    </source>
</evidence>
<evidence type="ECO:0000313" key="6">
    <source>
        <dbReference type="Proteomes" id="UP000192758"/>
    </source>
</evidence>
<name>A0A1W0E4S6_9MICR</name>
<comment type="similarity">
    <text evidence="1">Belongs to the universal ribosomal protein uL24 family.</text>
</comment>
<dbReference type="GO" id="GO:0003735">
    <property type="term" value="F:structural constituent of ribosome"/>
    <property type="evidence" value="ECO:0007669"/>
    <property type="project" value="InterPro"/>
</dbReference>